<dbReference type="EMBL" id="ML119683">
    <property type="protein sequence ID" value="RPA81035.1"/>
    <property type="molecule type" value="Genomic_DNA"/>
</dbReference>
<dbReference type="InterPro" id="IPR006016">
    <property type="entry name" value="UspA"/>
</dbReference>
<dbReference type="STRING" id="1160509.A0A3N4I4L2"/>
<feature type="compositionally biased region" description="Polar residues" evidence="1">
    <location>
        <begin position="1"/>
        <end position="21"/>
    </location>
</feature>
<proteinExistence type="predicted"/>
<dbReference type="Gene3D" id="3.40.50.620">
    <property type="entry name" value="HUPs"/>
    <property type="match status" value="1"/>
</dbReference>
<evidence type="ECO:0000313" key="4">
    <source>
        <dbReference type="Proteomes" id="UP000275078"/>
    </source>
</evidence>
<name>A0A3N4I4L2_ASCIM</name>
<gene>
    <name evidence="3" type="ORF">BJ508DRAFT_184123</name>
</gene>
<feature type="region of interest" description="Disordered" evidence="1">
    <location>
        <begin position="117"/>
        <end position="204"/>
    </location>
</feature>
<dbReference type="PANTHER" id="PTHR46100">
    <property type="entry name" value="IMP2'P"/>
    <property type="match status" value="1"/>
</dbReference>
<evidence type="ECO:0000256" key="1">
    <source>
        <dbReference type="SAM" id="MobiDB-lite"/>
    </source>
</evidence>
<dbReference type="OrthoDB" id="992776at2759"/>
<dbReference type="PRINTS" id="PR01438">
    <property type="entry name" value="UNVRSLSTRESS"/>
</dbReference>
<organism evidence="3 4">
    <name type="scientific">Ascobolus immersus RN42</name>
    <dbReference type="NCBI Taxonomy" id="1160509"/>
    <lineage>
        <taxon>Eukaryota</taxon>
        <taxon>Fungi</taxon>
        <taxon>Dikarya</taxon>
        <taxon>Ascomycota</taxon>
        <taxon>Pezizomycotina</taxon>
        <taxon>Pezizomycetes</taxon>
        <taxon>Pezizales</taxon>
        <taxon>Ascobolaceae</taxon>
        <taxon>Ascobolus</taxon>
    </lineage>
</organism>
<feature type="domain" description="UspA" evidence="2">
    <location>
        <begin position="188"/>
        <end position="289"/>
    </location>
</feature>
<evidence type="ECO:0000313" key="3">
    <source>
        <dbReference type="EMBL" id="RPA81035.1"/>
    </source>
</evidence>
<dbReference type="Pfam" id="PF00582">
    <property type="entry name" value="Usp"/>
    <property type="match status" value="1"/>
</dbReference>
<feature type="compositionally biased region" description="Low complexity" evidence="1">
    <location>
        <begin position="135"/>
        <end position="148"/>
    </location>
</feature>
<dbReference type="InterPro" id="IPR014729">
    <property type="entry name" value="Rossmann-like_a/b/a_fold"/>
</dbReference>
<feature type="region of interest" description="Disordered" evidence="1">
    <location>
        <begin position="1"/>
        <end position="22"/>
    </location>
</feature>
<dbReference type="SUPFAM" id="SSF52402">
    <property type="entry name" value="Adenine nucleotide alpha hydrolases-like"/>
    <property type="match status" value="1"/>
</dbReference>
<dbReference type="InterPro" id="IPR006015">
    <property type="entry name" value="Universal_stress_UspA"/>
</dbReference>
<dbReference type="CDD" id="cd23659">
    <property type="entry name" value="USP_At3g01520-like"/>
    <property type="match status" value="1"/>
</dbReference>
<accession>A0A3N4I4L2</accession>
<feature type="non-terminal residue" evidence="3">
    <location>
        <position position="1"/>
    </location>
</feature>
<dbReference type="AlphaFoldDB" id="A0A3N4I4L2"/>
<reference evidence="3 4" key="1">
    <citation type="journal article" date="2018" name="Nat. Ecol. Evol.">
        <title>Pezizomycetes genomes reveal the molecular basis of ectomycorrhizal truffle lifestyle.</title>
        <authorList>
            <person name="Murat C."/>
            <person name="Payen T."/>
            <person name="Noel B."/>
            <person name="Kuo A."/>
            <person name="Morin E."/>
            <person name="Chen J."/>
            <person name="Kohler A."/>
            <person name="Krizsan K."/>
            <person name="Balestrini R."/>
            <person name="Da Silva C."/>
            <person name="Montanini B."/>
            <person name="Hainaut M."/>
            <person name="Levati E."/>
            <person name="Barry K.W."/>
            <person name="Belfiori B."/>
            <person name="Cichocki N."/>
            <person name="Clum A."/>
            <person name="Dockter R.B."/>
            <person name="Fauchery L."/>
            <person name="Guy J."/>
            <person name="Iotti M."/>
            <person name="Le Tacon F."/>
            <person name="Lindquist E.A."/>
            <person name="Lipzen A."/>
            <person name="Malagnac F."/>
            <person name="Mello A."/>
            <person name="Molinier V."/>
            <person name="Miyauchi S."/>
            <person name="Poulain J."/>
            <person name="Riccioni C."/>
            <person name="Rubini A."/>
            <person name="Sitrit Y."/>
            <person name="Splivallo R."/>
            <person name="Traeger S."/>
            <person name="Wang M."/>
            <person name="Zifcakova L."/>
            <person name="Wipf D."/>
            <person name="Zambonelli A."/>
            <person name="Paolocci F."/>
            <person name="Nowrousian M."/>
            <person name="Ottonello S."/>
            <person name="Baldrian P."/>
            <person name="Spatafora J.W."/>
            <person name="Henrissat B."/>
            <person name="Nagy L.G."/>
            <person name="Aury J.M."/>
            <person name="Wincker P."/>
            <person name="Grigoriev I.V."/>
            <person name="Bonfante P."/>
            <person name="Martin F.M."/>
        </authorList>
    </citation>
    <scope>NUCLEOTIDE SEQUENCE [LARGE SCALE GENOMIC DNA]</scope>
    <source>
        <strain evidence="3 4">RN42</strain>
    </source>
</reference>
<feature type="non-terminal residue" evidence="3">
    <location>
        <position position="297"/>
    </location>
</feature>
<sequence>KSAIYPSTSFDVASGTSTPMSSDAEADLLDLKRAQKMEMVVSPIVSNPETNRAIRSITRGDFDELQNEAEMGNRRQRSYLVATDLSAEAAYALEWTIGTVLRDGDTLLAISAMEEDGDEKGAGDKNLLPSHAHSSDSQVNSANSSSANIDTTVTPAPISLPPPLQNLPMTSSPLASPALIPPLPGSVAPSRNHSRDRTSKSEAERISACDSITTLIQKLLKRTRLQVRVVIEVIHCKSPKHLLTEVIDYIEPTLVVLGSRGRSALKGVLLGSFSNYLVTKSSVPVMVARKKLKHHNK</sequence>
<evidence type="ECO:0000259" key="2">
    <source>
        <dbReference type="Pfam" id="PF00582"/>
    </source>
</evidence>
<feature type="compositionally biased region" description="Basic and acidic residues" evidence="1">
    <location>
        <begin position="193"/>
        <end position="204"/>
    </location>
</feature>
<keyword evidence="4" id="KW-1185">Reference proteome</keyword>
<dbReference type="PANTHER" id="PTHR46100:SF4">
    <property type="entry name" value="USPA DOMAIN-CONTAINING PROTEIN"/>
    <property type="match status" value="1"/>
</dbReference>
<dbReference type="Proteomes" id="UP000275078">
    <property type="component" value="Unassembled WGS sequence"/>
</dbReference>
<protein>
    <recommendedName>
        <fullName evidence="2">UspA domain-containing protein</fullName>
    </recommendedName>
</protein>